<dbReference type="OrthoDB" id="417678at2759"/>
<keyword evidence="3" id="KW-1185">Reference proteome</keyword>
<name>A0A485KCA4_9STRA</name>
<dbReference type="EMBL" id="CAADRA010000240">
    <property type="protein sequence ID" value="VFT79430.1"/>
    <property type="molecule type" value="Genomic_DNA"/>
</dbReference>
<accession>A0A485KCA4</accession>
<dbReference type="AlphaFoldDB" id="A0A485KCA4"/>
<dbReference type="Proteomes" id="UP000332933">
    <property type="component" value="Unassembled WGS sequence"/>
</dbReference>
<evidence type="ECO:0000313" key="2">
    <source>
        <dbReference type="EMBL" id="VFT79430.1"/>
    </source>
</evidence>
<gene>
    <name evidence="2" type="primary">Aste57867_2227</name>
    <name evidence="1" type="ORF">As57867_002222</name>
    <name evidence="2" type="ORF">ASTE57867_2227</name>
</gene>
<dbReference type="EMBL" id="VJMH01000240">
    <property type="protein sequence ID" value="KAF0717550.1"/>
    <property type="molecule type" value="Genomic_DNA"/>
</dbReference>
<organism evidence="2 3">
    <name type="scientific">Aphanomyces stellatus</name>
    <dbReference type="NCBI Taxonomy" id="120398"/>
    <lineage>
        <taxon>Eukaryota</taxon>
        <taxon>Sar</taxon>
        <taxon>Stramenopiles</taxon>
        <taxon>Oomycota</taxon>
        <taxon>Saprolegniomycetes</taxon>
        <taxon>Saprolegniales</taxon>
        <taxon>Verrucalvaceae</taxon>
        <taxon>Aphanomyces</taxon>
    </lineage>
</organism>
<protein>
    <submittedName>
        <fullName evidence="2">Aste57867_2227 protein</fullName>
    </submittedName>
</protein>
<reference evidence="2 3" key="1">
    <citation type="submission" date="2019-03" db="EMBL/GenBank/DDBJ databases">
        <authorList>
            <person name="Gaulin E."/>
            <person name="Dumas B."/>
        </authorList>
    </citation>
    <scope>NUCLEOTIDE SEQUENCE [LARGE SCALE GENOMIC DNA]</scope>
    <source>
        <strain evidence="2">CBS 568.67</strain>
    </source>
</reference>
<dbReference type="PANTHER" id="PTHR36960:SF1">
    <property type="entry name" value="SI:DKEY-32E6.3"/>
    <property type="match status" value="1"/>
</dbReference>
<reference evidence="1" key="2">
    <citation type="submission" date="2019-06" db="EMBL/GenBank/DDBJ databases">
        <title>Genomics analysis of Aphanomyces spp. identifies a new class of oomycete effector associated with host adaptation.</title>
        <authorList>
            <person name="Gaulin E."/>
        </authorList>
    </citation>
    <scope>NUCLEOTIDE SEQUENCE</scope>
    <source>
        <strain evidence="1">CBS 578.67</strain>
    </source>
</reference>
<proteinExistence type="predicted"/>
<evidence type="ECO:0000313" key="1">
    <source>
        <dbReference type="EMBL" id="KAF0717550.1"/>
    </source>
</evidence>
<sequence length="399" mass="44885">MMKKLVLHFDLNRTILMSDVAGGRSMENTLNYLLSECTYGQVKENEWVCVSKVPSLTPPAPSLLTYKAFVDTLYPYQSMHGATEALNDVKTFNKAQKKKRTALQSAFTSGPGRPIASSFEHVLSCLYFPDGPAREAAKAAAATMSDSGLKEAWSEGRYYILPSFLHLLFHVEHHDSIEFKLIFRTFGEDIVEVAKEIDYLVEGRHPLFPGKMLAPSMRLTPPFATFYRGTVVLDRQFVQRSFADGFDASGTALALNTHHKVPFHASNTTDTPREFYAATAPDVTVVRGFSSVQETIHSMLATRSVIALRDYWEWWSTHAEHAEYGKLLLIDPSLPSVFFDDHVEEHEAHIVDVRDAATGAVVPFDEAKAKYLRRVEPYYAITDADYYIHHIQSILDHAA</sequence>
<evidence type="ECO:0000313" key="3">
    <source>
        <dbReference type="Proteomes" id="UP000332933"/>
    </source>
</evidence>
<dbReference type="PANTHER" id="PTHR36960">
    <property type="entry name" value="SI:DKEY-32E6.3"/>
    <property type="match status" value="1"/>
</dbReference>